<keyword evidence="5 6" id="KW-0862">Zinc</keyword>
<feature type="zinc finger region" description="C3H1-type" evidence="6">
    <location>
        <begin position="168"/>
        <end position="190"/>
    </location>
</feature>
<keyword evidence="3" id="KW-0677">Repeat</keyword>
<accession>A0A6A4VPJ8</accession>
<dbReference type="GO" id="GO:1990404">
    <property type="term" value="F:NAD+-protein mono-ADP-ribosyltransferase activity"/>
    <property type="evidence" value="ECO:0007669"/>
    <property type="project" value="TreeGrafter"/>
</dbReference>
<evidence type="ECO:0000256" key="7">
    <source>
        <dbReference type="SAM" id="MobiDB-lite"/>
    </source>
</evidence>
<evidence type="ECO:0000256" key="6">
    <source>
        <dbReference type="PROSITE-ProRule" id="PRU00723"/>
    </source>
</evidence>
<feature type="region of interest" description="Disordered" evidence="7">
    <location>
        <begin position="97"/>
        <end position="139"/>
    </location>
</feature>
<keyword evidence="2 6" id="KW-0479">Metal-binding</keyword>
<dbReference type="Gene3D" id="4.10.1000.10">
    <property type="entry name" value="Zinc finger, CCCH-type"/>
    <property type="match status" value="1"/>
</dbReference>
<comment type="caution">
    <text evidence="9">The sequence shown here is derived from an EMBL/GenBank/DDBJ whole genome shotgun (WGS) entry which is preliminary data.</text>
</comment>
<dbReference type="PANTHER" id="PTHR45740">
    <property type="entry name" value="POLY [ADP-RIBOSE] POLYMERASE"/>
    <property type="match status" value="1"/>
</dbReference>
<feature type="zinc finger region" description="C3H1-type" evidence="6">
    <location>
        <begin position="265"/>
        <end position="287"/>
    </location>
</feature>
<proteinExistence type="predicted"/>
<feature type="domain" description="C3H1-type" evidence="8">
    <location>
        <begin position="265"/>
        <end position="287"/>
    </location>
</feature>
<dbReference type="SMART" id="SM00356">
    <property type="entry name" value="ZnF_C3H1"/>
    <property type="match status" value="5"/>
</dbReference>
<feature type="domain" description="C3H1-type" evidence="8">
    <location>
        <begin position="168"/>
        <end position="190"/>
    </location>
</feature>
<evidence type="ECO:0000256" key="5">
    <source>
        <dbReference type="ARBA" id="ARBA00022833"/>
    </source>
</evidence>
<dbReference type="InterPro" id="IPR000571">
    <property type="entry name" value="Znf_CCCH"/>
</dbReference>
<reference evidence="9 10" key="1">
    <citation type="submission" date="2019-07" db="EMBL/GenBank/DDBJ databases">
        <title>Draft genome assembly of a fouling barnacle, Amphibalanus amphitrite (Darwin, 1854): The first reference genome for Thecostraca.</title>
        <authorList>
            <person name="Kim W."/>
        </authorList>
    </citation>
    <scope>NUCLEOTIDE SEQUENCE [LARGE SCALE GENOMIC DNA]</scope>
    <source>
        <strain evidence="9">SNU_AA5</strain>
        <tissue evidence="9">Soma without cirri and trophi</tissue>
    </source>
</reference>
<evidence type="ECO:0000256" key="1">
    <source>
        <dbReference type="ARBA" id="ARBA00022553"/>
    </source>
</evidence>
<feature type="compositionally biased region" description="Low complexity" evidence="7">
    <location>
        <begin position="122"/>
        <end position="139"/>
    </location>
</feature>
<dbReference type="GO" id="GO:0008270">
    <property type="term" value="F:zinc ion binding"/>
    <property type="evidence" value="ECO:0007669"/>
    <property type="project" value="UniProtKB-KW"/>
</dbReference>
<dbReference type="AlphaFoldDB" id="A0A6A4VPJ8"/>
<dbReference type="GO" id="GO:0003950">
    <property type="term" value="F:NAD+ poly-ADP-ribosyltransferase activity"/>
    <property type="evidence" value="ECO:0007669"/>
    <property type="project" value="TreeGrafter"/>
</dbReference>
<feature type="domain" description="C3H1-type" evidence="8">
    <location>
        <begin position="393"/>
        <end position="415"/>
    </location>
</feature>
<feature type="compositionally biased region" description="Low complexity" evidence="7">
    <location>
        <begin position="98"/>
        <end position="113"/>
    </location>
</feature>
<dbReference type="PANTHER" id="PTHR45740:SF4">
    <property type="entry name" value="PROTEIN MONO-ADP-RIBOSYLTRANSFERASE PARP11"/>
    <property type="match status" value="1"/>
</dbReference>
<keyword evidence="4 6" id="KW-0863">Zinc-finger</keyword>
<evidence type="ECO:0000313" key="9">
    <source>
        <dbReference type="EMBL" id="KAF0296145.1"/>
    </source>
</evidence>
<feature type="compositionally biased region" description="Basic and acidic residues" evidence="7">
    <location>
        <begin position="1"/>
        <end position="17"/>
    </location>
</feature>
<evidence type="ECO:0000259" key="8">
    <source>
        <dbReference type="PROSITE" id="PS50103"/>
    </source>
</evidence>
<keyword evidence="10" id="KW-1185">Reference proteome</keyword>
<dbReference type="OrthoDB" id="6133115at2759"/>
<feature type="compositionally biased region" description="Low complexity" evidence="7">
    <location>
        <begin position="35"/>
        <end position="51"/>
    </location>
</feature>
<feature type="compositionally biased region" description="Polar residues" evidence="7">
    <location>
        <begin position="52"/>
        <end position="61"/>
    </location>
</feature>
<sequence length="454" mass="49685">MQEESERALQAQREEIQRNQTQVLDQVEEDTNRVTAGTDAGDTTCGDTRGAVSSQTGAVSSHTTAVSGQTAAVSGQTAVVSGQTGPVSSHTALVSGQTAAVSGQTGSASGGQAPPSTEAAPTAGERAATREPAPAESVRQAAAPLPALCQQYWTRNGCRKGACGQVHLCKLFLAGICKFGHMCRNEHSLQSEHNKTAAPLPALCRQYWTGCKKEACGQVHLCKLFLAGICKFGHMCRNEHSLQSEHNKYWTRNGCKKEACGQVHLCKLFLAGICTFGHRCRNEHSLQSKHNKYWTGNGCRKEACGQVHLCKLFLAGICKFGHMCRNEHSLQSEHNKVVCTEEASRSEEQLIAELRRRFAEEGFADQKFYRSHIEICPNQAESCRIHDCIRVHICRDYVTGTCSHPESCRFSHVLRSPHNNNVLGLYKAVDMSDRALLNLLYARVTQRGAKSSKE</sequence>
<dbReference type="Gene3D" id="3.30.1370.210">
    <property type="match status" value="1"/>
</dbReference>
<gene>
    <name evidence="9" type="primary">PARP12_0</name>
    <name evidence="9" type="ORF">FJT64_006388</name>
</gene>
<feature type="zinc finger region" description="C3H1-type" evidence="6">
    <location>
        <begin position="393"/>
        <end position="415"/>
    </location>
</feature>
<dbReference type="Pfam" id="PF25261">
    <property type="entry name" value="zf-CCCH_PARP12"/>
    <property type="match status" value="5"/>
</dbReference>
<feature type="zinc finger region" description="C3H1-type" evidence="6">
    <location>
        <begin position="309"/>
        <end position="331"/>
    </location>
</feature>
<evidence type="ECO:0000256" key="4">
    <source>
        <dbReference type="ARBA" id="ARBA00022771"/>
    </source>
</evidence>
<dbReference type="GO" id="GO:0005634">
    <property type="term" value="C:nucleus"/>
    <property type="evidence" value="ECO:0007669"/>
    <property type="project" value="TreeGrafter"/>
</dbReference>
<dbReference type="EMBL" id="VIIS01001580">
    <property type="protein sequence ID" value="KAF0296145.1"/>
    <property type="molecule type" value="Genomic_DNA"/>
</dbReference>
<organism evidence="9 10">
    <name type="scientific">Amphibalanus amphitrite</name>
    <name type="common">Striped barnacle</name>
    <name type="synonym">Balanus amphitrite</name>
    <dbReference type="NCBI Taxonomy" id="1232801"/>
    <lineage>
        <taxon>Eukaryota</taxon>
        <taxon>Metazoa</taxon>
        <taxon>Ecdysozoa</taxon>
        <taxon>Arthropoda</taxon>
        <taxon>Crustacea</taxon>
        <taxon>Multicrustacea</taxon>
        <taxon>Cirripedia</taxon>
        <taxon>Thoracica</taxon>
        <taxon>Thoracicalcarea</taxon>
        <taxon>Balanomorpha</taxon>
        <taxon>Balanoidea</taxon>
        <taxon>Balanidae</taxon>
        <taxon>Amphibalaninae</taxon>
        <taxon>Amphibalanus</taxon>
    </lineage>
</organism>
<evidence type="ECO:0000313" key="10">
    <source>
        <dbReference type="Proteomes" id="UP000440578"/>
    </source>
</evidence>
<dbReference type="PROSITE" id="PS50103">
    <property type="entry name" value="ZF_C3H1"/>
    <property type="match status" value="5"/>
</dbReference>
<name>A0A6A4VPJ8_AMPAM</name>
<dbReference type="InterPro" id="IPR057602">
    <property type="entry name" value="Zfn-CCCH_PARP12"/>
</dbReference>
<protein>
    <submittedName>
        <fullName evidence="9">Poly [ADP-ribose] polymerase 12</fullName>
    </submittedName>
</protein>
<evidence type="ECO:0000256" key="3">
    <source>
        <dbReference type="ARBA" id="ARBA00022737"/>
    </source>
</evidence>
<feature type="region of interest" description="Disordered" evidence="7">
    <location>
        <begin position="1"/>
        <end position="61"/>
    </location>
</feature>
<feature type="domain" description="C3H1-type" evidence="8">
    <location>
        <begin position="309"/>
        <end position="331"/>
    </location>
</feature>
<keyword evidence="1" id="KW-0597">Phosphoprotein</keyword>
<dbReference type="Proteomes" id="UP000440578">
    <property type="component" value="Unassembled WGS sequence"/>
</dbReference>
<feature type="zinc finger region" description="C3H1-type" evidence="6">
    <location>
        <begin position="221"/>
        <end position="243"/>
    </location>
</feature>
<feature type="domain" description="C3H1-type" evidence="8">
    <location>
        <begin position="221"/>
        <end position="243"/>
    </location>
</feature>
<dbReference type="InterPro" id="IPR051712">
    <property type="entry name" value="ARTD-AVP"/>
</dbReference>
<evidence type="ECO:0000256" key="2">
    <source>
        <dbReference type="ARBA" id="ARBA00022723"/>
    </source>
</evidence>